<organism evidence="2 3">
    <name type="scientific">Hanseniaspora valbyensis NRRL Y-1626</name>
    <dbReference type="NCBI Taxonomy" id="766949"/>
    <lineage>
        <taxon>Eukaryota</taxon>
        <taxon>Fungi</taxon>
        <taxon>Dikarya</taxon>
        <taxon>Ascomycota</taxon>
        <taxon>Saccharomycotina</taxon>
        <taxon>Saccharomycetes</taxon>
        <taxon>Saccharomycodales</taxon>
        <taxon>Saccharomycodaceae</taxon>
        <taxon>Hanseniaspora</taxon>
    </lineage>
</organism>
<name>A0A1B7TCM1_9ASCO</name>
<dbReference type="EMBL" id="LXPE01000017">
    <property type="protein sequence ID" value="OBA26496.1"/>
    <property type="molecule type" value="Genomic_DNA"/>
</dbReference>
<dbReference type="InterPro" id="IPR042935">
    <property type="entry name" value="Tad1"/>
</dbReference>
<dbReference type="Proteomes" id="UP000092321">
    <property type="component" value="Unassembled WGS sequence"/>
</dbReference>
<dbReference type="InterPro" id="IPR002466">
    <property type="entry name" value="A_deamin"/>
</dbReference>
<dbReference type="PROSITE" id="PS50141">
    <property type="entry name" value="A_DEAMIN_EDITASE"/>
    <property type="match status" value="1"/>
</dbReference>
<dbReference type="Pfam" id="PF02137">
    <property type="entry name" value="A_deamin"/>
    <property type="match status" value="1"/>
</dbReference>
<gene>
    <name evidence="2" type="ORF">HANVADRAFT_53102</name>
</gene>
<reference evidence="3" key="1">
    <citation type="journal article" date="2016" name="Proc. Natl. Acad. Sci. U.S.A.">
        <title>Comparative genomics of biotechnologically important yeasts.</title>
        <authorList>
            <person name="Riley R."/>
            <person name="Haridas S."/>
            <person name="Wolfe K.H."/>
            <person name="Lopes M.R."/>
            <person name="Hittinger C.T."/>
            <person name="Goeker M."/>
            <person name="Salamov A.A."/>
            <person name="Wisecaver J.H."/>
            <person name="Long T.M."/>
            <person name="Calvey C.H."/>
            <person name="Aerts A.L."/>
            <person name="Barry K.W."/>
            <person name="Choi C."/>
            <person name="Clum A."/>
            <person name="Coughlan A.Y."/>
            <person name="Deshpande S."/>
            <person name="Douglass A.P."/>
            <person name="Hanson S.J."/>
            <person name="Klenk H.-P."/>
            <person name="LaButti K.M."/>
            <person name="Lapidus A."/>
            <person name="Lindquist E.A."/>
            <person name="Lipzen A.M."/>
            <person name="Meier-Kolthoff J.P."/>
            <person name="Ohm R.A."/>
            <person name="Otillar R.P."/>
            <person name="Pangilinan J.L."/>
            <person name="Peng Y."/>
            <person name="Rokas A."/>
            <person name="Rosa C.A."/>
            <person name="Scheuner C."/>
            <person name="Sibirny A.A."/>
            <person name="Slot J.C."/>
            <person name="Stielow J.B."/>
            <person name="Sun H."/>
            <person name="Kurtzman C.P."/>
            <person name="Blackwell M."/>
            <person name="Grigoriev I.V."/>
            <person name="Jeffries T.W."/>
        </authorList>
    </citation>
    <scope>NUCLEOTIDE SEQUENCE [LARGE SCALE GENOMIC DNA]</scope>
    <source>
        <strain evidence="3">NRRL Y-1626</strain>
    </source>
</reference>
<dbReference type="SMART" id="SM00552">
    <property type="entry name" value="ADEAMc"/>
    <property type="match status" value="1"/>
</dbReference>
<protein>
    <recommendedName>
        <fullName evidence="1">A to I editase domain-containing protein</fullName>
    </recommendedName>
</protein>
<evidence type="ECO:0000259" key="1">
    <source>
        <dbReference type="PROSITE" id="PS50141"/>
    </source>
</evidence>
<sequence>MNEIFDFDKIVDEIHKLYESKYPSKCKPNLKVNEGTIIASIFTIDEKTKDTSIITLTSGVKCLNEIDLQRENVNGWLIHDSHAEILSLRCFNLYLLNLMKQILTNEEETSFNSIKENQLLQFSRSENKFKWNNQFKIGLYISQIPCGDCSILCEEKEQDINNQKHEKWEDDHMKQYLVPTNKTILRGRNNISKSGHVRSKPGRMDSIPSFSKSCTDKLIQKQSTGITNCLSYDLFDKKQVFLDYLVFPKEGMTEENEQDVKSCFKRITTSNPFEVVFTNKNFKDALLSIHGNTSLSTNASGLMLLKLDVSSNNNNNEYTSQGLQDGVKLGYTTKLKNPLRRNCQSSISRYEMYKLYLNIKKLKQNDQKKSIENKNYLEFKDSLTERCDLIKCVRELMSPDGWVKTSKDDFKVL</sequence>
<accession>A0A1B7TCM1</accession>
<dbReference type="PANTHER" id="PTHR47803:SF1">
    <property type="entry name" value="TRNA-SPECIFIC ADENOSINE DEAMINASE 1"/>
    <property type="match status" value="1"/>
</dbReference>
<evidence type="ECO:0000313" key="3">
    <source>
        <dbReference type="Proteomes" id="UP000092321"/>
    </source>
</evidence>
<dbReference type="GO" id="GO:0002100">
    <property type="term" value="P:tRNA wobble adenosine to inosine editing"/>
    <property type="evidence" value="ECO:0007669"/>
    <property type="project" value="InterPro"/>
</dbReference>
<keyword evidence="3" id="KW-1185">Reference proteome</keyword>
<feature type="domain" description="A to I editase" evidence="1">
    <location>
        <begin position="55"/>
        <end position="380"/>
    </location>
</feature>
<evidence type="ECO:0000313" key="2">
    <source>
        <dbReference type="EMBL" id="OBA26496.1"/>
    </source>
</evidence>
<proteinExistence type="predicted"/>
<dbReference type="GO" id="GO:0003723">
    <property type="term" value="F:RNA binding"/>
    <property type="evidence" value="ECO:0007669"/>
    <property type="project" value="InterPro"/>
</dbReference>
<comment type="caution">
    <text evidence="2">The sequence shown here is derived from an EMBL/GenBank/DDBJ whole genome shotgun (WGS) entry which is preliminary data.</text>
</comment>
<dbReference type="OrthoDB" id="10268011at2759"/>
<dbReference type="PANTHER" id="PTHR47803">
    <property type="entry name" value="TRNA-SPECIFIC ADENOSINE DEAMINASE 1"/>
    <property type="match status" value="1"/>
</dbReference>
<dbReference type="AlphaFoldDB" id="A0A1B7TCM1"/>
<dbReference type="GO" id="GO:0043829">
    <property type="term" value="F:tRNA-specific adenosine-37 deaminase activity"/>
    <property type="evidence" value="ECO:0007669"/>
    <property type="project" value="TreeGrafter"/>
</dbReference>